<feature type="transmembrane region" description="Helical" evidence="1">
    <location>
        <begin position="195"/>
        <end position="216"/>
    </location>
</feature>
<dbReference type="InterPro" id="IPR040350">
    <property type="entry name" value="TMEM272"/>
</dbReference>
<protein>
    <submittedName>
        <fullName evidence="2">Uncharacterized protein</fullName>
    </submittedName>
</protein>
<dbReference type="PANTHER" id="PTHR33444:SF2">
    <property type="entry name" value="MARVEL DOMAIN-CONTAINING PROTEIN"/>
    <property type="match status" value="1"/>
</dbReference>
<keyword evidence="1" id="KW-1133">Transmembrane helix</keyword>
<feature type="transmembrane region" description="Helical" evidence="1">
    <location>
        <begin position="274"/>
        <end position="301"/>
    </location>
</feature>
<comment type="caution">
    <text evidence="2">The sequence shown here is derived from an EMBL/GenBank/DDBJ whole genome shotgun (WGS) entry which is preliminary data.</text>
</comment>
<evidence type="ECO:0000313" key="2">
    <source>
        <dbReference type="EMBL" id="CAL1283673.1"/>
    </source>
</evidence>
<proteinExistence type="predicted"/>
<evidence type="ECO:0000313" key="3">
    <source>
        <dbReference type="Proteomes" id="UP001497382"/>
    </source>
</evidence>
<organism evidence="2 3">
    <name type="scientific">Larinioides sclopetarius</name>
    <dbReference type="NCBI Taxonomy" id="280406"/>
    <lineage>
        <taxon>Eukaryota</taxon>
        <taxon>Metazoa</taxon>
        <taxon>Ecdysozoa</taxon>
        <taxon>Arthropoda</taxon>
        <taxon>Chelicerata</taxon>
        <taxon>Arachnida</taxon>
        <taxon>Araneae</taxon>
        <taxon>Araneomorphae</taxon>
        <taxon>Entelegynae</taxon>
        <taxon>Araneoidea</taxon>
        <taxon>Araneidae</taxon>
        <taxon>Larinioides</taxon>
    </lineage>
</organism>
<name>A0AAV2AI63_9ARAC</name>
<feature type="transmembrane region" description="Helical" evidence="1">
    <location>
        <begin position="164"/>
        <end position="183"/>
    </location>
</feature>
<dbReference type="PANTHER" id="PTHR33444">
    <property type="entry name" value="SI:DKEY-19B23.12-RELATED"/>
    <property type="match status" value="1"/>
</dbReference>
<keyword evidence="1" id="KW-0812">Transmembrane</keyword>
<dbReference type="EMBL" id="CAXIEN010000170">
    <property type="protein sequence ID" value="CAL1283673.1"/>
    <property type="molecule type" value="Genomic_DNA"/>
</dbReference>
<keyword evidence="3" id="KW-1185">Reference proteome</keyword>
<sequence>MFKEAEPVTLATVEPDVEYSEIVELTTLAKPQQQEIVLSPPPQFSETQLGTYISMEEGKMLRPSTSKLHFDEEPHTSQQGPTFHRYSTVENTEIIHYENLVHGRPPAPPEGIASRFGNNVGYNVDMSDDILSLRTRLKIKKRRLPFIAYAFYAAEAVYQEVEKILVLDIVFLIFSIGVASLGLTRVTACTFSPNIPVVTVVSGVVDAVVNGLSISATLTRRPSLKEGLLDITRMGRLTLFFIHIYGLVKVYSILPPEESDRTSLEYCESALYWLSFAFFHITTMSSVVVFVGMATAVACFYA</sequence>
<reference evidence="2 3" key="1">
    <citation type="submission" date="2024-04" db="EMBL/GenBank/DDBJ databases">
        <authorList>
            <person name="Rising A."/>
            <person name="Reimegard J."/>
            <person name="Sonavane S."/>
            <person name="Akerstrom W."/>
            <person name="Nylinder S."/>
            <person name="Hedman E."/>
            <person name="Kallberg Y."/>
        </authorList>
    </citation>
    <scope>NUCLEOTIDE SEQUENCE [LARGE SCALE GENOMIC DNA]</scope>
</reference>
<dbReference type="Proteomes" id="UP001497382">
    <property type="component" value="Unassembled WGS sequence"/>
</dbReference>
<dbReference type="AlphaFoldDB" id="A0AAV2AI63"/>
<feature type="transmembrane region" description="Helical" evidence="1">
    <location>
        <begin position="237"/>
        <end position="254"/>
    </location>
</feature>
<accession>A0AAV2AI63</accession>
<gene>
    <name evidence="2" type="ORF">LARSCL_LOCUS12746</name>
</gene>
<keyword evidence="1" id="KW-0472">Membrane</keyword>
<evidence type="ECO:0000256" key="1">
    <source>
        <dbReference type="SAM" id="Phobius"/>
    </source>
</evidence>